<dbReference type="InterPro" id="IPR000477">
    <property type="entry name" value="RT_dom"/>
</dbReference>
<dbReference type="Pfam" id="PF17917">
    <property type="entry name" value="RT_RNaseH"/>
    <property type="match status" value="1"/>
</dbReference>
<evidence type="ECO:0000256" key="6">
    <source>
        <dbReference type="ARBA" id="ARBA00022801"/>
    </source>
</evidence>
<dbReference type="CDD" id="cd01647">
    <property type="entry name" value="RT_LTR"/>
    <property type="match status" value="1"/>
</dbReference>
<keyword evidence="3" id="KW-0548">Nucleotidyltransferase</keyword>
<dbReference type="InterPro" id="IPR050951">
    <property type="entry name" value="Retrovirus_Pol_polyprotein"/>
</dbReference>
<evidence type="ECO:0000256" key="2">
    <source>
        <dbReference type="ARBA" id="ARBA00022679"/>
    </source>
</evidence>
<feature type="compositionally biased region" description="Polar residues" evidence="8">
    <location>
        <begin position="1"/>
        <end position="19"/>
    </location>
</feature>
<accession>A0ABQ5IK13</accession>
<dbReference type="CDD" id="cd09274">
    <property type="entry name" value="RNase_HI_RT_Ty3"/>
    <property type="match status" value="1"/>
</dbReference>
<dbReference type="InterPro" id="IPR043502">
    <property type="entry name" value="DNA/RNA_pol_sf"/>
</dbReference>
<reference evidence="10" key="1">
    <citation type="journal article" date="2022" name="Int. J. Mol. Sci.">
        <title>Draft Genome of Tanacetum Coccineum: Genomic Comparison of Closely Related Tanacetum-Family Plants.</title>
        <authorList>
            <person name="Yamashiro T."/>
            <person name="Shiraishi A."/>
            <person name="Nakayama K."/>
            <person name="Satake H."/>
        </authorList>
    </citation>
    <scope>NUCLEOTIDE SEQUENCE</scope>
</reference>
<dbReference type="Gene3D" id="2.40.70.10">
    <property type="entry name" value="Acid Proteases"/>
    <property type="match status" value="1"/>
</dbReference>
<dbReference type="Gene3D" id="3.30.420.10">
    <property type="entry name" value="Ribonuclease H-like superfamily/Ribonuclease H"/>
    <property type="match status" value="1"/>
</dbReference>
<evidence type="ECO:0000256" key="3">
    <source>
        <dbReference type="ARBA" id="ARBA00022695"/>
    </source>
</evidence>
<dbReference type="Gene3D" id="1.10.340.70">
    <property type="match status" value="1"/>
</dbReference>
<feature type="compositionally biased region" description="Polar residues" evidence="8">
    <location>
        <begin position="34"/>
        <end position="56"/>
    </location>
</feature>
<gene>
    <name evidence="10" type="ORF">Tco_1110863</name>
</gene>
<dbReference type="Pfam" id="PF17921">
    <property type="entry name" value="Integrase_H2C2"/>
    <property type="match status" value="1"/>
</dbReference>
<evidence type="ECO:0000256" key="4">
    <source>
        <dbReference type="ARBA" id="ARBA00022722"/>
    </source>
</evidence>
<dbReference type="InterPro" id="IPR001584">
    <property type="entry name" value="Integrase_cat-core"/>
</dbReference>
<dbReference type="PANTHER" id="PTHR37984:SF5">
    <property type="entry name" value="PROTEIN NYNRIN-LIKE"/>
    <property type="match status" value="1"/>
</dbReference>
<name>A0ABQ5IK13_9ASTR</name>
<dbReference type="Gene3D" id="3.10.10.10">
    <property type="entry name" value="HIV Type 1 Reverse Transcriptase, subunit A, domain 1"/>
    <property type="match status" value="1"/>
</dbReference>
<evidence type="ECO:0000313" key="10">
    <source>
        <dbReference type="EMBL" id="GJU00525.1"/>
    </source>
</evidence>
<dbReference type="InterPro" id="IPR012337">
    <property type="entry name" value="RNaseH-like_sf"/>
</dbReference>
<proteinExistence type="predicted"/>
<keyword evidence="6" id="KW-0378">Hydrolase</keyword>
<protein>
    <recommendedName>
        <fullName evidence="1">RNA-directed DNA polymerase</fullName>
        <ecNumber evidence="1">2.7.7.49</ecNumber>
    </recommendedName>
</protein>
<dbReference type="EC" id="2.7.7.49" evidence="1"/>
<dbReference type="InterPro" id="IPR021109">
    <property type="entry name" value="Peptidase_aspartic_dom_sf"/>
</dbReference>
<dbReference type="SUPFAM" id="SSF53098">
    <property type="entry name" value="Ribonuclease H-like"/>
    <property type="match status" value="1"/>
</dbReference>
<reference evidence="10" key="2">
    <citation type="submission" date="2022-01" db="EMBL/GenBank/DDBJ databases">
        <authorList>
            <person name="Yamashiro T."/>
            <person name="Shiraishi A."/>
            <person name="Satake H."/>
            <person name="Nakayama K."/>
        </authorList>
    </citation>
    <scope>NUCLEOTIDE SEQUENCE</scope>
</reference>
<sequence>MKLDNFQRNQNDFQRVYNDSQKKQDDFQKMMLSFMQSYHTNQPSSSSTLPSNTIPNPRNEAKAITTRSGVSYDEPPIPPPVVEKENKATKDTELPSTEDIQPPLLVQEQTKDKEPIEEPSFVANKAKPNLPYPSRLNKQKIREKDDILSSKFMEIFRNLHFEISFADALIHMPKKTPLNENCSAVVLKKLPEKLGKFYFPADFVVLDFIADPRVPLILGRPFLRTAHALIDVYEGEIILKNDDQSLTLKCGDTPSILYNNFESLKKVDLIDVTCEEYSQEVLDFSNSVAYGNPSPGYDPIVSNSSPTLTPFEESDFLLFEEADAFIAIDDEQISTEINATYYDPEGDILILEALLNSDPLPPPNQGDYSPGIQKDLKVVEPKKSSLEYATSYEPKDELPEVELKELPPHLEYAFLEENNKLPVIISKDLSQDEKTSLVNVLKNQKQAIAWKLSDIRGIDPEFCSHKILLEDDYEPSVQHQRRVNPKIHDVIKKEVEKLLDAGLIYPISDSPWVSPVHCVPKKGGMTVVKNEENELVPTRLVTGWRVCIDYQKLNEATCKDHFPLPFMDQMLERLAGNEFYCFLDGFLGYFQIPIDPKDQEKTTFTCPYGTFAYRRMPFGLCNAPRTFQRCMMAIFHDMIEKTMEVFMDDFSVFGDSFSSCLANLDKMLKRCEDTKLALNWEKSHFMVKEGIVLGHKISRKGIEVDKAKVDVILKLPHPTTVKGIRKDCILAFQTLKKKLTEAPILIAPNWGEPFEIICDASDYAIGAVLGQRIEKHFRPIHYASKTMTEAESNYTTTEKEMLAVVYAFEKFRSYLIMNKSVVYTDHSALKYLFNKKDAKARLLRWVLLLQEFDFKVIDTKGAENYAADHLSRLENPYENVFDPKEITETFPLETLSVLTSKDQSTPWFADFANYHAGKFIKKGMSTQEKNKFFKDVKHYFWDDPFLFKTCADQIIRRCVDGKEAFEILEACHSGPTGGHYGANFTAKKIFDAGFFWPTIYKDAYEFVKTCDACQKQGKISQRDEMPQNAIQVCEIFDLWGIDFMGPFPSSRGNKYILVAVDYLSKWVEAKALPTNDARVVVKFLKSLFSRFGAPRAIISDRGTHFCNDKFDKVMSKYGVTHRLSTPYHPQTSGQVEVTNRGLKRILERTVGENRASWSDKLDDALWAFRTAYKTPIGCTPYKLVYGKACHLPVELEHKAYWALKHANFDLKTAGDHRKLQLNELSELRDQAYENSLIYKEKTKKLHDSKIKNRIFNVGDQVLLFNSRLKIFSGKLKSRWSGPFTITEVYPYGTAKLSHADGSNFKVNCHRLKHYYGGDTPPLVPPRLS</sequence>
<dbReference type="PROSITE" id="PS50994">
    <property type="entry name" value="INTEGRASE"/>
    <property type="match status" value="1"/>
</dbReference>
<keyword evidence="2" id="KW-0808">Transferase</keyword>
<comment type="caution">
    <text evidence="10">The sequence shown here is derived from an EMBL/GenBank/DDBJ whole genome shotgun (WGS) entry which is preliminary data.</text>
</comment>
<organism evidence="10 11">
    <name type="scientific">Tanacetum coccineum</name>
    <dbReference type="NCBI Taxonomy" id="301880"/>
    <lineage>
        <taxon>Eukaryota</taxon>
        <taxon>Viridiplantae</taxon>
        <taxon>Streptophyta</taxon>
        <taxon>Embryophyta</taxon>
        <taxon>Tracheophyta</taxon>
        <taxon>Spermatophyta</taxon>
        <taxon>Magnoliopsida</taxon>
        <taxon>eudicotyledons</taxon>
        <taxon>Gunneridae</taxon>
        <taxon>Pentapetalae</taxon>
        <taxon>asterids</taxon>
        <taxon>campanulids</taxon>
        <taxon>Asterales</taxon>
        <taxon>Asteraceae</taxon>
        <taxon>Asteroideae</taxon>
        <taxon>Anthemideae</taxon>
        <taxon>Anthemidinae</taxon>
        <taxon>Tanacetum</taxon>
    </lineage>
</organism>
<evidence type="ECO:0000256" key="7">
    <source>
        <dbReference type="ARBA" id="ARBA00022918"/>
    </source>
</evidence>
<dbReference type="InterPro" id="IPR041588">
    <property type="entry name" value="Integrase_H2C2"/>
</dbReference>
<feature type="compositionally biased region" description="Basic and acidic residues" evidence="8">
    <location>
        <begin position="82"/>
        <end position="93"/>
    </location>
</feature>
<dbReference type="Pfam" id="PF00078">
    <property type="entry name" value="RVT_1"/>
    <property type="match status" value="1"/>
</dbReference>
<dbReference type="Proteomes" id="UP001151760">
    <property type="component" value="Unassembled WGS sequence"/>
</dbReference>
<dbReference type="SUPFAM" id="SSF56672">
    <property type="entry name" value="DNA/RNA polymerases"/>
    <property type="match status" value="1"/>
</dbReference>
<evidence type="ECO:0000256" key="1">
    <source>
        <dbReference type="ARBA" id="ARBA00012493"/>
    </source>
</evidence>
<dbReference type="InterPro" id="IPR043128">
    <property type="entry name" value="Rev_trsase/Diguanyl_cyclase"/>
</dbReference>
<dbReference type="InterPro" id="IPR036397">
    <property type="entry name" value="RNaseH_sf"/>
</dbReference>
<dbReference type="EMBL" id="BQNB010020872">
    <property type="protein sequence ID" value="GJU00525.1"/>
    <property type="molecule type" value="Genomic_DNA"/>
</dbReference>
<keyword evidence="5" id="KW-0255">Endonuclease</keyword>
<feature type="domain" description="Integrase catalytic" evidence="9">
    <location>
        <begin position="1022"/>
        <end position="1188"/>
    </location>
</feature>
<dbReference type="InterPro" id="IPR041373">
    <property type="entry name" value="RT_RNaseH"/>
</dbReference>
<evidence type="ECO:0000256" key="8">
    <source>
        <dbReference type="SAM" id="MobiDB-lite"/>
    </source>
</evidence>
<evidence type="ECO:0000313" key="11">
    <source>
        <dbReference type="Proteomes" id="UP001151760"/>
    </source>
</evidence>
<keyword evidence="4" id="KW-0540">Nuclease</keyword>
<dbReference type="GO" id="GO:0003964">
    <property type="term" value="F:RNA-directed DNA polymerase activity"/>
    <property type="evidence" value="ECO:0007669"/>
    <property type="project" value="UniProtKB-KW"/>
</dbReference>
<dbReference type="Gene3D" id="3.10.20.370">
    <property type="match status" value="1"/>
</dbReference>
<dbReference type="Pfam" id="PF00665">
    <property type="entry name" value="rve"/>
    <property type="match status" value="1"/>
</dbReference>
<keyword evidence="7 10" id="KW-0695">RNA-directed DNA polymerase</keyword>
<feature type="region of interest" description="Disordered" evidence="8">
    <location>
        <begin position="1"/>
        <end position="134"/>
    </location>
</feature>
<dbReference type="PANTHER" id="PTHR37984">
    <property type="entry name" value="PROTEIN CBG26694"/>
    <property type="match status" value="1"/>
</dbReference>
<keyword evidence="11" id="KW-1185">Reference proteome</keyword>
<evidence type="ECO:0000259" key="9">
    <source>
        <dbReference type="PROSITE" id="PS50994"/>
    </source>
</evidence>
<dbReference type="Gene3D" id="3.30.70.270">
    <property type="match status" value="1"/>
</dbReference>
<evidence type="ECO:0000256" key="5">
    <source>
        <dbReference type="ARBA" id="ARBA00022759"/>
    </source>
</evidence>